<reference evidence="2" key="1">
    <citation type="submission" date="2022-12" db="EMBL/GenBank/DDBJ databases">
        <authorList>
            <person name="Mo P."/>
        </authorList>
    </citation>
    <scope>NUCLEOTIDE SEQUENCE [LARGE SCALE GENOMIC DNA]</scope>
    <source>
        <strain evidence="2">HUAS 3-15</strain>
    </source>
</reference>
<organism evidence="1 2">
    <name type="scientific">Kitasatospora cathayae</name>
    <dbReference type="NCBI Taxonomy" id="3004092"/>
    <lineage>
        <taxon>Bacteria</taxon>
        <taxon>Bacillati</taxon>
        <taxon>Actinomycetota</taxon>
        <taxon>Actinomycetes</taxon>
        <taxon>Kitasatosporales</taxon>
        <taxon>Streptomycetaceae</taxon>
        <taxon>Kitasatospora</taxon>
    </lineage>
</organism>
<gene>
    <name evidence="1" type="ORF">O1G21_29230</name>
</gene>
<dbReference type="Proteomes" id="UP001212821">
    <property type="component" value="Chromosome"/>
</dbReference>
<keyword evidence="2" id="KW-1185">Reference proteome</keyword>
<evidence type="ECO:0000313" key="1">
    <source>
        <dbReference type="EMBL" id="WBP89523.1"/>
    </source>
</evidence>
<protein>
    <submittedName>
        <fullName evidence="1">Uncharacterized protein</fullName>
    </submittedName>
</protein>
<sequence>MAAIVVLFEMEPDQALGAEGVGPGVLQVHAAPADPDVPEDPLPQTLCGLDTGPMEHAHYRPVRPGEPWYPPDMADQRCRLCEAALRRL</sequence>
<evidence type="ECO:0000313" key="2">
    <source>
        <dbReference type="Proteomes" id="UP001212821"/>
    </source>
</evidence>
<dbReference type="RefSeq" id="WP_270147873.1">
    <property type="nucleotide sequence ID" value="NZ_CP115450.1"/>
</dbReference>
<name>A0ABY7Q9W0_9ACTN</name>
<accession>A0ABY7Q9W0</accession>
<dbReference type="EMBL" id="CP115450">
    <property type="protein sequence ID" value="WBP89523.1"/>
    <property type="molecule type" value="Genomic_DNA"/>
</dbReference>
<proteinExistence type="predicted"/>